<dbReference type="AlphaFoldDB" id="A0A366H7W1"/>
<keyword evidence="2" id="KW-1185">Reference proteome</keyword>
<dbReference type="EMBL" id="QNRQ01000007">
    <property type="protein sequence ID" value="RBP38271.1"/>
    <property type="molecule type" value="Genomic_DNA"/>
</dbReference>
<protein>
    <submittedName>
        <fullName evidence="1">Uncharacterized protein</fullName>
    </submittedName>
</protein>
<evidence type="ECO:0000313" key="2">
    <source>
        <dbReference type="Proteomes" id="UP000253628"/>
    </source>
</evidence>
<dbReference type="RefSeq" id="WP_180148077.1">
    <property type="nucleotide sequence ID" value="NZ_JACCEU010000008.1"/>
</dbReference>
<dbReference type="PROSITE" id="PS51257">
    <property type="entry name" value="PROKAR_LIPOPROTEIN"/>
    <property type="match status" value="1"/>
</dbReference>
<proteinExistence type="predicted"/>
<dbReference type="Proteomes" id="UP000253628">
    <property type="component" value="Unassembled WGS sequence"/>
</dbReference>
<sequence length="695" mass="75971">MNFSIQRIAERPFSVSVLRAGGAIVLALGLVACNEDSPSVADVTPVAPPSQVVTCKDYDGNAVQVKPKTVTVYNNSAGDTIYPVVATSKNLVNEWIQGCLRTAEPYPTKLVYKLYVNEGKGIPPNSSVTVTLPLYSELAAGSYITWWNGGRVVLADRNDRLQDDKEDTKLATPDGVTCQGQNTACTLSTYSSNIQFPENIYAQLSEYTFGDSIIPAGQSLRLLKPENVGYNISYVDHVYMPVAIGPKNNPYIGYSGSAQPLVEFRNLLKTFLNAPAVGEGWPVYNLYQTKLPGGYNIFAQRDGVLHATDDVPIKPTGANPPVLTVMQCINGGCSNEQMKTLRYGQAVQRMQNLWGYCAGGWDAEDISTYVNEDVSAICPAALTTNLTAVKDFFKQSHQNYLAMYARGECEGTTPKVPVFNYWQAITHIYGWVPFNEGCGAAANPLAKTTIPGWDHAAIQSMYIHQLQYNHQQAAVKANPKLLFNPYVGLIHDDLKMNAYGFSVDDAVGFMSELGDGLIFAVGGTQGLENSKQFSYADGFTLMVGVPASLDGRANKPLIKKYGVCVLGQDAGDMNCEKDKQDVVLPDNSQIAGFRVGTVAKYPIKVRFTDVDDNVYSLRVNEQFQTCPDGIPLKDCPPNKATLVDKTTCRVVNSKGDTHANSEKWCVGANPNQQKDVLEQQLTKNFLSYPQPVNFM</sequence>
<accession>A0A366H7W1</accession>
<gene>
    <name evidence="1" type="ORF">DFR37_10735</name>
</gene>
<organism evidence="1 2">
    <name type="scientific">Eoetvoesiella caeni</name>
    <dbReference type="NCBI Taxonomy" id="645616"/>
    <lineage>
        <taxon>Bacteria</taxon>
        <taxon>Pseudomonadati</taxon>
        <taxon>Pseudomonadota</taxon>
        <taxon>Betaproteobacteria</taxon>
        <taxon>Burkholderiales</taxon>
        <taxon>Alcaligenaceae</taxon>
        <taxon>Eoetvoesiella</taxon>
    </lineage>
</organism>
<comment type="caution">
    <text evidence="1">The sequence shown here is derived from an EMBL/GenBank/DDBJ whole genome shotgun (WGS) entry which is preliminary data.</text>
</comment>
<name>A0A366H7W1_9BURK</name>
<reference evidence="1 2" key="1">
    <citation type="submission" date="2018-06" db="EMBL/GenBank/DDBJ databases">
        <title>Genomic Encyclopedia of Type Strains, Phase IV (KMG-IV): sequencing the most valuable type-strain genomes for metagenomic binning, comparative biology and taxonomic classification.</title>
        <authorList>
            <person name="Goeker M."/>
        </authorList>
    </citation>
    <scope>NUCLEOTIDE SEQUENCE [LARGE SCALE GENOMIC DNA]</scope>
    <source>
        <strain evidence="1 2">DSM 25520</strain>
    </source>
</reference>
<evidence type="ECO:0000313" key="1">
    <source>
        <dbReference type="EMBL" id="RBP38271.1"/>
    </source>
</evidence>